<feature type="region of interest" description="Disordered" evidence="5">
    <location>
        <begin position="134"/>
        <end position="178"/>
    </location>
</feature>
<dbReference type="AlphaFoldDB" id="A0AAD7NUH0"/>
<dbReference type="EMBL" id="JARKIB010000010">
    <property type="protein sequence ID" value="KAJ7775569.1"/>
    <property type="molecule type" value="Genomic_DNA"/>
</dbReference>
<feature type="domain" description="CFEM" evidence="8">
    <location>
        <begin position="23"/>
        <end position="141"/>
    </location>
</feature>
<evidence type="ECO:0000259" key="8">
    <source>
        <dbReference type="PROSITE" id="PS52012"/>
    </source>
</evidence>
<feature type="compositionally biased region" description="Low complexity" evidence="5">
    <location>
        <begin position="135"/>
        <end position="178"/>
    </location>
</feature>
<dbReference type="InterPro" id="IPR008427">
    <property type="entry name" value="Extracellular_membr_CFEM_dom"/>
</dbReference>
<feature type="region of interest" description="Disordered" evidence="5">
    <location>
        <begin position="19"/>
        <end position="41"/>
    </location>
</feature>
<evidence type="ECO:0000256" key="3">
    <source>
        <dbReference type="ARBA" id="ARBA00022729"/>
    </source>
</evidence>
<dbReference type="SMART" id="SM00747">
    <property type="entry name" value="CFEM"/>
    <property type="match status" value="1"/>
</dbReference>
<evidence type="ECO:0000256" key="5">
    <source>
        <dbReference type="SAM" id="MobiDB-lite"/>
    </source>
</evidence>
<sequence>MRFALSLLALAAGALAASSGSASATGSPSVTGSAPSTSGSGTPGAAGLSPCALGCIEAAATASACGSFTNATCVCTDADFQARAGTCLQAECKPAEAQAALAANAANCGPLSLTPTASATVTAPFLPSNTAADISASGSGSGASPSGSGASPSGSNGTNSTSPSATGSGGNSTSTNKPSGAAPALLGSGFVGLVGAAVVAVLAGVVV</sequence>
<keyword evidence="6" id="KW-0812">Transmembrane</keyword>
<name>A0AAD7NUH0_9AGAR</name>
<keyword evidence="4" id="KW-1015">Disulfide bond</keyword>
<dbReference type="PROSITE" id="PS52012">
    <property type="entry name" value="CFEM"/>
    <property type="match status" value="1"/>
</dbReference>
<reference evidence="9" key="1">
    <citation type="submission" date="2023-03" db="EMBL/GenBank/DDBJ databases">
        <title>Massive genome expansion in bonnet fungi (Mycena s.s.) driven by repeated elements and novel gene families across ecological guilds.</title>
        <authorList>
            <consortium name="Lawrence Berkeley National Laboratory"/>
            <person name="Harder C.B."/>
            <person name="Miyauchi S."/>
            <person name="Viragh M."/>
            <person name="Kuo A."/>
            <person name="Thoen E."/>
            <person name="Andreopoulos B."/>
            <person name="Lu D."/>
            <person name="Skrede I."/>
            <person name="Drula E."/>
            <person name="Henrissat B."/>
            <person name="Morin E."/>
            <person name="Kohler A."/>
            <person name="Barry K."/>
            <person name="LaButti K."/>
            <person name="Morin E."/>
            <person name="Salamov A."/>
            <person name="Lipzen A."/>
            <person name="Mereny Z."/>
            <person name="Hegedus B."/>
            <person name="Baldrian P."/>
            <person name="Stursova M."/>
            <person name="Weitz H."/>
            <person name="Taylor A."/>
            <person name="Grigoriev I.V."/>
            <person name="Nagy L.G."/>
            <person name="Martin F."/>
            <person name="Kauserud H."/>
        </authorList>
    </citation>
    <scope>NUCLEOTIDE SEQUENCE</scope>
    <source>
        <strain evidence="9">CBHHK182m</strain>
    </source>
</reference>
<protein>
    <recommendedName>
        <fullName evidence="8">CFEM domain-containing protein</fullName>
    </recommendedName>
</protein>
<gene>
    <name evidence="9" type="ORF">B0H16DRAFT_1507894</name>
</gene>
<evidence type="ECO:0000256" key="1">
    <source>
        <dbReference type="ARBA" id="ARBA00004613"/>
    </source>
</evidence>
<feature type="signal peptide" evidence="7">
    <location>
        <begin position="1"/>
        <end position="16"/>
    </location>
</feature>
<keyword evidence="3 7" id="KW-0732">Signal</keyword>
<accession>A0AAD7NUH0</accession>
<keyword evidence="6" id="KW-0472">Membrane</keyword>
<feature type="transmembrane region" description="Helical" evidence="6">
    <location>
        <begin position="184"/>
        <end position="206"/>
    </location>
</feature>
<comment type="caution">
    <text evidence="9">The sequence shown here is derived from an EMBL/GenBank/DDBJ whole genome shotgun (WGS) entry which is preliminary data.</text>
</comment>
<evidence type="ECO:0000256" key="7">
    <source>
        <dbReference type="SAM" id="SignalP"/>
    </source>
</evidence>
<evidence type="ECO:0000256" key="6">
    <source>
        <dbReference type="SAM" id="Phobius"/>
    </source>
</evidence>
<dbReference type="Proteomes" id="UP001215598">
    <property type="component" value="Unassembled WGS sequence"/>
</dbReference>
<evidence type="ECO:0000256" key="4">
    <source>
        <dbReference type="ARBA" id="ARBA00023157"/>
    </source>
</evidence>
<evidence type="ECO:0000256" key="2">
    <source>
        <dbReference type="ARBA" id="ARBA00022525"/>
    </source>
</evidence>
<organism evidence="9 10">
    <name type="scientific">Mycena metata</name>
    <dbReference type="NCBI Taxonomy" id="1033252"/>
    <lineage>
        <taxon>Eukaryota</taxon>
        <taxon>Fungi</taxon>
        <taxon>Dikarya</taxon>
        <taxon>Basidiomycota</taxon>
        <taxon>Agaricomycotina</taxon>
        <taxon>Agaricomycetes</taxon>
        <taxon>Agaricomycetidae</taxon>
        <taxon>Agaricales</taxon>
        <taxon>Marasmiineae</taxon>
        <taxon>Mycenaceae</taxon>
        <taxon>Mycena</taxon>
    </lineage>
</organism>
<dbReference type="GO" id="GO:0005576">
    <property type="term" value="C:extracellular region"/>
    <property type="evidence" value="ECO:0007669"/>
    <property type="project" value="UniProtKB-SubCell"/>
</dbReference>
<evidence type="ECO:0000313" key="9">
    <source>
        <dbReference type="EMBL" id="KAJ7775569.1"/>
    </source>
</evidence>
<feature type="chain" id="PRO_5041946072" description="CFEM domain-containing protein" evidence="7">
    <location>
        <begin position="17"/>
        <end position="207"/>
    </location>
</feature>
<dbReference type="Pfam" id="PF05730">
    <property type="entry name" value="CFEM"/>
    <property type="match status" value="1"/>
</dbReference>
<keyword evidence="10" id="KW-1185">Reference proteome</keyword>
<comment type="subcellular location">
    <subcellularLocation>
        <location evidence="1">Secreted</location>
    </subcellularLocation>
</comment>
<keyword evidence="6" id="KW-1133">Transmembrane helix</keyword>
<evidence type="ECO:0000313" key="10">
    <source>
        <dbReference type="Proteomes" id="UP001215598"/>
    </source>
</evidence>
<keyword evidence="2" id="KW-0964">Secreted</keyword>
<proteinExistence type="predicted"/>